<protein>
    <recommendedName>
        <fullName evidence="4">DUF2076 domain-containing protein</fullName>
    </recommendedName>
</protein>
<reference evidence="2 3" key="1">
    <citation type="submission" date="2020-08" db="EMBL/GenBank/DDBJ databases">
        <title>Genomic Encyclopedia of Type Strains, Phase IV (KMG-IV): sequencing the most valuable type-strain genomes for metagenomic binning, comparative biology and taxonomic classification.</title>
        <authorList>
            <person name="Goeker M."/>
        </authorList>
    </citation>
    <scope>NUCLEOTIDE SEQUENCE [LARGE SCALE GENOMIC DNA]</scope>
    <source>
        <strain evidence="2 3">DSM 26438</strain>
    </source>
</reference>
<proteinExistence type="predicted"/>
<evidence type="ECO:0000313" key="2">
    <source>
        <dbReference type="EMBL" id="MBB3945581.1"/>
    </source>
</evidence>
<comment type="caution">
    <text evidence="2">The sequence shown here is derived from an EMBL/GenBank/DDBJ whole genome shotgun (WGS) entry which is preliminary data.</text>
</comment>
<dbReference type="InterPro" id="IPR018648">
    <property type="entry name" value="DUF2076"/>
</dbReference>
<sequence length="254" mass="26104">MSPEETQLLKSLFDRVKSASSTPRDTEAEALINQAVRDQPASPYYLAQAVIVQEKGLEAAAAHICELEDRIHQLESGNAAPQQAQQGGFLSSIFGGNQQQATAPLPSASPSYRNDTSGQTQGPWGRNKNDAPQPTGPWSGQQPSAFGRPSGGGGFLQGALGAAAGVAGGMLLANSLSGIFSNHVASTGWGSAVGGAGAGAAPVEETVINNYYGDDDKPQQDVASNEDDTGAQQVDYDNGSDDTDFDSGDGGSFV</sequence>
<dbReference type="Proteomes" id="UP000565286">
    <property type="component" value="Unassembled WGS sequence"/>
</dbReference>
<keyword evidence="3" id="KW-1185">Reference proteome</keyword>
<feature type="compositionally biased region" description="Acidic residues" evidence="1">
    <location>
        <begin position="238"/>
        <end position="247"/>
    </location>
</feature>
<dbReference type="AlphaFoldDB" id="A0A7W6C6B6"/>
<name>A0A7W6C6B6_9HYPH</name>
<gene>
    <name evidence="2" type="ORF">GGQ73_001516</name>
</gene>
<feature type="region of interest" description="Disordered" evidence="1">
    <location>
        <begin position="211"/>
        <end position="254"/>
    </location>
</feature>
<organism evidence="2 3">
    <name type="scientific">Rhizobium skierniewicense</name>
    <dbReference type="NCBI Taxonomy" id="984260"/>
    <lineage>
        <taxon>Bacteria</taxon>
        <taxon>Pseudomonadati</taxon>
        <taxon>Pseudomonadota</taxon>
        <taxon>Alphaproteobacteria</taxon>
        <taxon>Hyphomicrobiales</taxon>
        <taxon>Rhizobiaceae</taxon>
        <taxon>Rhizobium/Agrobacterium group</taxon>
        <taxon>Rhizobium</taxon>
    </lineage>
</organism>
<evidence type="ECO:0000313" key="3">
    <source>
        <dbReference type="Proteomes" id="UP000565286"/>
    </source>
</evidence>
<dbReference type="Pfam" id="PF09849">
    <property type="entry name" value="DUF2076"/>
    <property type="match status" value="1"/>
</dbReference>
<evidence type="ECO:0000256" key="1">
    <source>
        <dbReference type="SAM" id="MobiDB-lite"/>
    </source>
</evidence>
<dbReference type="RefSeq" id="WP_183895195.1">
    <property type="nucleotide sequence ID" value="NZ_JACIDV010000004.1"/>
</dbReference>
<feature type="compositionally biased region" description="Polar residues" evidence="1">
    <location>
        <begin position="99"/>
        <end position="122"/>
    </location>
</feature>
<dbReference type="EMBL" id="JACIDV010000004">
    <property type="protein sequence ID" value="MBB3945581.1"/>
    <property type="molecule type" value="Genomic_DNA"/>
</dbReference>
<feature type="region of interest" description="Disordered" evidence="1">
    <location>
        <begin position="99"/>
        <end position="152"/>
    </location>
</feature>
<accession>A0A7W6C6B6</accession>
<evidence type="ECO:0008006" key="4">
    <source>
        <dbReference type="Google" id="ProtNLM"/>
    </source>
</evidence>
<feature type="compositionally biased region" description="Polar residues" evidence="1">
    <location>
        <begin position="130"/>
        <end position="144"/>
    </location>
</feature>